<keyword evidence="1" id="KW-0175">Coiled coil</keyword>
<evidence type="ECO:0000259" key="3">
    <source>
        <dbReference type="PROSITE" id="PS50053"/>
    </source>
</evidence>
<feature type="coiled-coil region" evidence="1">
    <location>
        <begin position="142"/>
        <end position="169"/>
    </location>
</feature>
<dbReference type="SUPFAM" id="SSF54236">
    <property type="entry name" value="Ubiquitin-like"/>
    <property type="match status" value="2"/>
</dbReference>
<proteinExistence type="predicted"/>
<feature type="domain" description="Ubiquitin-like" evidence="3">
    <location>
        <begin position="68"/>
        <end position="136"/>
    </location>
</feature>
<dbReference type="PROSITE" id="PS50053">
    <property type="entry name" value="UBIQUITIN_2"/>
    <property type="match status" value="1"/>
</dbReference>
<dbReference type="AlphaFoldDB" id="A0A7S4VF13"/>
<sequence length="286" mass="31706">MQYLIPIAFLFATLAPAVSVLDDSALVQAAAHVHDGSLGSKAEDTAVLEEEAEEELAHGNLTKYGDFLNLTVRPVYGPEFSFSFRSAMRLQVLMHALSAKLGLQLSSTTFTHSGRELDPKSTASAFGIQDKAVIEVSTPTLAAEAAAAKEKAAREAAQLERRRAVQEEEDRKEAVRSEKRRRVAKRVAKVAAEQKRKHNIELKDAISLKFINPNGGENVIMAIKRDNWMDGYLELVAKRLGIDRSKTRFLFKDDENALTEIEPHDSVKTLGLQDEEEIVVKVSHKQ</sequence>
<gene>
    <name evidence="4" type="ORF">AMON00008_LOCUS40733</name>
</gene>
<name>A0A7S4VF13_9DINO</name>
<dbReference type="InterPro" id="IPR029071">
    <property type="entry name" value="Ubiquitin-like_domsf"/>
</dbReference>
<reference evidence="4" key="1">
    <citation type="submission" date="2021-01" db="EMBL/GenBank/DDBJ databases">
        <authorList>
            <person name="Corre E."/>
            <person name="Pelletier E."/>
            <person name="Niang G."/>
            <person name="Scheremetjew M."/>
            <person name="Finn R."/>
            <person name="Kale V."/>
            <person name="Holt S."/>
            <person name="Cochrane G."/>
            <person name="Meng A."/>
            <person name="Brown T."/>
            <person name="Cohen L."/>
        </authorList>
    </citation>
    <scope>NUCLEOTIDE SEQUENCE</scope>
    <source>
        <strain evidence="4">CCMP3105</strain>
    </source>
</reference>
<organism evidence="4">
    <name type="scientific">Alexandrium monilatum</name>
    <dbReference type="NCBI Taxonomy" id="311494"/>
    <lineage>
        <taxon>Eukaryota</taxon>
        <taxon>Sar</taxon>
        <taxon>Alveolata</taxon>
        <taxon>Dinophyceae</taxon>
        <taxon>Gonyaulacales</taxon>
        <taxon>Pyrocystaceae</taxon>
        <taxon>Alexandrium</taxon>
    </lineage>
</organism>
<accession>A0A7S4VF13</accession>
<dbReference type="Gene3D" id="3.10.20.90">
    <property type="entry name" value="Phosphatidylinositol 3-kinase Catalytic Subunit, Chain A, domain 1"/>
    <property type="match status" value="2"/>
</dbReference>
<evidence type="ECO:0000256" key="1">
    <source>
        <dbReference type="SAM" id="Coils"/>
    </source>
</evidence>
<dbReference type="InterPro" id="IPR000626">
    <property type="entry name" value="Ubiquitin-like_dom"/>
</dbReference>
<feature type="chain" id="PRO_5030705673" description="Ubiquitin-like domain-containing protein" evidence="2">
    <location>
        <begin position="20"/>
        <end position="286"/>
    </location>
</feature>
<dbReference type="CDD" id="cd01763">
    <property type="entry name" value="Ubl_SUMO_like"/>
    <property type="match status" value="2"/>
</dbReference>
<feature type="signal peptide" evidence="2">
    <location>
        <begin position="1"/>
        <end position="19"/>
    </location>
</feature>
<protein>
    <recommendedName>
        <fullName evidence="3">Ubiquitin-like domain-containing protein</fullName>
    </recommendedName>
</protein>
<keyword evidence="2" id="KW-0732">Signal</keyword>
<evidence type="ECO:0000256" key="2">
    <source>
        <dbReference type="SAM" id="SignalP"/>
    </source>
</evidence>
<dbReference type="EMBL" id="HBNR01057880">
    <property type="protein sequence ID" value="CAE4625522.1"/>
    <property type="molecule type" value="Transcribed_RNA"/>
</dbReference>
<dbReference type="PANTHER" id="PTHR10562">
    <property type="entry name" value="SMALL UBIQUITIN-RELATED MODIFIER"/>
    <property type="match status" value="1"/>
</dbReference>
<evidence type="ECO:0000313" key="4">
    <source>
        <dbReference type="EMBL" id="CAE4625522.1"/>
    </source>
</evidence>